<protein>
    <recommendedName>
        <fullName evidence="1">RING finger protein 141</fullName>
    </recommendedName>
</protein>
<gene>
    <name evidence="8" type="primary">LOC106457077</name>
</gene>
<dbReference type="InterPro" id="IPR047126">
    <property type="entry name" value="RNF141-like"/>
</dbReference>
<name>A0ABM1S4P5_LIMPO</name>
<evidence type="ECO:0000259" key="6">
    <source>
        <dbReference type="PROSITE" id="PS50089"/>
    </source>
</evidence>
<evidence type="ECO:0000256" key="4">
    <source>
        <dbReference type="ARBA" id="ARBA00022833"/>
    </source>
</evidence>
<dbReference type="PANTHER" id="PTHR12109:SF3">
    <property type="entry name" value="RING FINGER PROTEIN 141"/>
    <property type="match status" value="1"/>
</dbReference>
<keyword evidence="4" id="KW-0862">Zinc</keyword>
<keyword evidence="2" id="KW-0479">Metal-binding</keyword>
<feature type="domain" description="RING-type" evidence="6">
    <location>
        <begin position="187"/>
        <end position="224"/>
    </location>
</feature>
<keyword evidence="7" id="KW-1185">Reference proteome</keyword>
<evidence type="ECO:0000313" key="7">
    <source>
        <dbReference type="Proteomes" id="UP000694941"/>
    </source>
</evidence>
<proteinExistence type="predicted"/>
<dbReference type="SMART" id="SM00184">
    <property type="entry name" value="RING"/>
    <property type="match status" value="1"/>
</dbReference>
<evidence type="ECO:0000256" key="2">
    <source>
        <dbReference type="ARBA" id="ARBA00022723"/>
    </source>
</evidence>
<accession>A0ABM1S4P5</accession>
<evidence type="ECO:0000313" key="8">
    <source>
        <dbReference type="RefSeq" id="XP_022238600.1"/>
    </source>
</evidence>
<dbReference type="PROSITE" id="PS00518">
    <property type="entry name" value="ZF_RING_1"/>
    <property type="match status" value="1"/>
</dbReference>
<dbReference type="InterPro" id="IPR013083">
    <property type="entry name" value="Znf_RING/FYVE/PHD"/>
</dbReference>
<evidence type="ECO:0000256" key="1">
    <source>
        <dbReference type="ARBA" id="ARBA00022017"/>
    </source>
</evidence>
<keyword evidence="3 5" id="KW-0863">Zinc-finger</keyword>
<evidence type="ECO:0000256" key="5">
    <source>
        <dbReference type="PROSITE-ProRule" id="PRU00175"/>
    </source>
</evidence>
<dbReference type="SUPFAM" id="SSF57850">
    <property type="entry name" value="RING/U-box"/>
    <property type="match status" value="1"/>
</dbReference>
<dbReference type="PROSITE" id="PS50089">
    <property type="entry name" value="ZF_RING_2"/>
    <property type="match status" value="1"/>
</dbReference>
<dbReference type="InterPro" id="IPR017907">
    <property type="entry name" value="Znf_RING_CS"/>
</dbReference>
<sequence>MGQTISSGEQGLHVSEIKNEVLRCASVLKEIALLSYGDFLRKVQKLNRISMSIPDSYGRKLVFIVKKGTDASLFWKGTVQIACIRTIVSSGKIETYRLLNLRQFLRVYKIMIYYTSTAPPSSQVNPVREHVASSTSTSQVSEDETEVKRYDEYASDCCSIWSGSLNTSVILNEITAVTDIATDLDECCICMERKPETTLPCAHSYCIRCIEQWNVSHNTCPLCREKLESTDDSWVISEAPNSEEMQQELQQALLCLAEERPCDSP</sequence>
<dbReference type="PANTHER" id="PTHR12109">
    <property type="entry name" value="RING FINGER PROTEIN 141-RELATED"/>
    <property type="match status" value="1"/>
</dbReference>
<dbReference type="InterPro" id="IPR043400">
    <property type="entry name" value="RING-HC_RNF141"/>
</dbReference>
<organism evidence="7 8">
    <name type="scientific">Limulus polyphemus</name>
    <name type="common">Atlantic horseshoe crab</name>
    <dbReference type="NCBI Taxonomy" id="6850"/>
    <lineage>
        <taxon>Eukaryota</taxon>
        <taxon>Metazoa</taxon>
        <taxon>Ecdysozoa</taxon>
        <taxon>Arthropoda</taxon>
        <taxon>Chelicerata</taxon>
        <taxon>Merostomata</taxon>
        <taxon>Xiphosura</taxon>
        <taxon>Limulidae</taxon>
        <taxon>Limulus</taxon>
    </lineage>
</organism>
<dbReference type="RefSeq" id="XP_022238600.1">
    <property type="nucleotide sequence ID" value="XM_022382892.1"/>
</dbReference>
<dbReference type="Pfam" id="PF13920">
    <property type="entry name" value="zf-C3HC4_3"/>
    <property type="match status" value="1"/>
</dbReference>
<reference evidence="8" key="1">
    <citation type="submission" date="2025-08" db="UniProtKB">
        <authorList>
            <consortium name="RefSeq"/>
        </authorList>
    </citation>
    <scope>IDENTIFICATION</scope>
    <source>
        <tissue evidence="8">Muscle</tissue>
    </source>
</reference>
<dbReference type="GeneID" id="106457077"/>
<dbReference type="CDD" id="cd16545">
    <property type="entry name" value="RING-HC_RNF141"/>
    <property type="match status" value="1"/>
</dbReference>
<dbReference type="Gene3D" id="3.30.40.10">
    <property type="entry name" value="Zinc/RING finger domain, C3HC4 (zinc finger)"/>
    <property type="match status" value="1"/>
</dbReference>
<evidence type="ECO:0000256" key="3">
    <source>
        <dbReference type="ARBA" id="ARBA00022771"/>
    </source>
</evidence>
<dbReference type="Proteomes" id="UP000694941">
    <property type="component" value="Unplaced"/>
</dbReference>
<dbReference type="InterPro" id="IPR001841">
    <property type="entry name" value="Znf_RING"/>
</dbReference>